<dbReference type="Gene3D" id="3.40.50.1100">
    <property type="match status" value="2"/>
</dbReference>
<reference evidence="4 5" key="1">
    <citation type="journal article" date="2015" name="Int. J. Syst. Evol. Microbiol.">
        <title>Streptomyces gilvifuscus sp. nov., an actinomycete that produces antibacterial compounds isolated from soil.</title>
        <authorList>
            <person name="Nguyen T.M."/>
            <person name="Kim J."/>
        </authorList>
    </citation>
    <scope>NUCLEOTIDE SEQUENCE [LARGE SCALE GENOMIC DNA]</scope>
    <source>
        <strain evidence="4 5">T113</strain>
    </source>
</reference>
<dbReference type="InterPro" id="IPR050214">
    <property type="entry name" value="Cys_Synth/Cystath_Beta-Synth"/>
</dbReference>
<feature type="domain" description="Tryptophan synthase beta chain-like PALP" evidence="3">
    <location>
        <begin position="39"/>
        <end position="289"/>
    </location>
</feature>
<dbReference type="RefSeq" id="WP_272179203.1">
    <property type="nucleotide sequence ID" value="NZ_JAQOSK010000034.1"/>
</dbReference>
<dbReference type="Proteomes" id="UP001221328">
    <property type="component" value="Unassembled WGS sequence"/>
</dbReference>
<evidence type="ECO:0000256" key="1">
    <source>
        <dbReference type="ARBA" id="ARBA00001933"/>
    </source>
</evidence>
<dbReference type="PANTHER" id="PTHR10314">
    <property type="entry name" value="CYSTATHIONINE BETA-SYNTHASE"/>
    <property type="match status" value="1"/>
</dbReference>
<evidence type="ECO:0000259" key="3">
    <source>
        <dbReference type="Pfam" id="PF00291"/>
    </source>
</evidence>
<gene>
    <name evidence="4" type="ORF">PO587_43850</name>
</gene>
<accession>A0ABT5G911</accession>
<comment type="cofactor">
    <cofactor evidence="1">
        <name>pyridoxal 5'-phosphate</name>
        <dbReference type="ChEBI" id="CHEBI:597326"/>
    </cofactor>
</comment>
<sequence length="353" mass="38229">MSPTYTTRRPFTSVVDGHVLPKVIQVGPNLYGAAFHLMKLLPAQFILGSALETGELTTDTTVVETTSGTFGLGLAMVCRLKGIPLVLVGDPAIEPSLRRRLEALGARVSIVSGPELRTRGVQQARLDRVARIQARLGSYFTPGQYDNPLNPVSYGAVAELLLESMGTFDALVCPVGSGGSSSGIGSFLRALNPRLRLIGVDTPGSVLFGSPAGPRQLRGLGNGLIPPVLDHTLFDEVHWLDAATAFHATRRLHSEHCLYMGPTSGAAHHVAQWYAARHPDLRVVALFPDEGHRYTTTVHNGTWMRRHGFHPPAMPEAPRTLDHPVQAAGPWSRFAWNRRTREDVVALLEGVTA</sequence>
<dbReference type="Pfam" id="PF00291">
    <property type="entry name" value="PALP"/>
    <property type="match status" value="1"/>
</dbReference>
<dbReference type="InterPro" id="IPR036052">
    <property type="entry name" value="TrpB-like_PALP_sf"/>
</dbReference>
<protein>
    <submittedName>
        <fullName evidence="4">Pyridoxal-phosphate dependent enzyme</fullName>
    </submittedName>
</protein>
<evidence type="ECO:0000313" key="4">
    <source>
        <dbReference type="EMBL" id="MDC2961380.1"/>
    </source>
</evidence>
<comment type="caution">
    <text evidence="4">The sequence shown here is derived from an EMBL/GenBank/DDBJ whole genome shotgun (WGS) entry which is preliminary data.</text>
</comment>
<keyword evidence="2" id="KW-0663">Pyridoxal phosphate</keyword>
<dbReference type="InterPro" id="IPR001926">
    <property type="entry name" value="TrpB-like_PALP"/>
</dbReference>
<name>A0ABT5G911_9ACTN</name>
<keyword evidence="5" id="KW-1185">Reference proteome</keyword>
<dbReference type="SUPFAM" id="SSF53686">
    <property type="entry name" value="Tryptophan synthase beta subunit-like PLP-dependent enzymes"/>
    <property type="match status" value="1"/>
</dbReference>
<proteinExistence type="predicted"/>
<dbReference type="EMBL" id="JAQOSK010000034">
    <property type="protein sequence ID" value="MDC2961380.1"/>
    <property type="molecule type" value="Genomic_DNA"/>
</dbReference>
<evidence type="ECO:0000256" key="2">
    <source>
        <dbReference type="ARBA" id="ARBA00022898"/>
    </source>
</evidence>
<organism evidence="4 5">
    <name type="scientific">Streptomyces gilvifuscus</name>
    <dbReference type="NCBI Taxonomy" id="1550617"/>
    <lineage>
        <taxon>Bacteria</taxon>
        <taxon>Bacillati</taxon>
        <taxon>Actinomycetota</taxon>
        <taxon>Actinomycetes</taxon>
        <taxon>Kitasatosporales</taxon>
        <taxon>Streptomycetaceae</taxon>
        <taxon>Streptomyces</taxon>
    </lineage>
</organism>
<evidence type="ECO:0000313" key="5">
    <source>
        <dbReference type="Proteomes" id="UP001221328"/>
    </source>
</evidence>